<dbReference type="STRING" id="4232.A0A251V8B9"/>
<feature type="compositionally biased region" description="Low complexity" evidence="2">
    <location>
        <begin position="135"/>
        <end position="149"/>
    </location>
</feature>
<reference evidence="4" key="3">
    <citation type="submission" date="2020-06" db="EMBL/GenBank/DDBJ databases">
        <title>Helianthus annuus Genome sequencing and assembly Release 2.</title>
        <authorList>
            <person name="Gouzy J."/>
            <person name="Langlade N."/>
            <person name="Munos S."/>
        </authorList>
    </citation>
    <scope>NUCLEOTIDE SEQUENCE</scope>
    <source>
        <tissue evidence="4">Leaves</tissue>
    </source>
</reference>
<feature type="region of interest" description="Disordered" evidence="2">
    <location>
        <begin position="83"/>
        <end position="149"/>
    </location>
</feature>
<evidence type="ECO:0000313" key="5">
    <source>
        <dbReference type="EMBL" id="OTG31483.1"/>
    </source>
</evidence>
<feature type="compositionally biased region" description="Acidic residues" evidence="2">
    <location>
        <begin position="93"/>
        <end position="117"/>
    </location>
</feature>
<dbReference type="AlphaFoldDB" id="A0A251V8B9"/>
<dbReference type="PROSITE" id="PS50119">
    <property type="entry name" value="ZF_BBOX"/>
    <property type="match status" value="1"/>
</dbReference>
<dbReference type="FunCoup" id="A0A251V8B9">
    <property type="interactions" value="21"/>
</dbReference>
<gene>
    <name evidence="5" type="ORF">HannXRQ_Chr03g0076131</name>
    <name evidence="4" type="ORF">HanXRQr2_Chr03g0116741</name>
</gene>
<name>A0A251V8B9_HELAN</name>
<keyword evidence="6" id="KW-1185">Reference proteome</keyword>
<dbReference type="PANTHER" id="PTHR31717">
    <property type="entry name" value="ZINC FINGER PROTEIN CONSTANS-LIKE 10"/>
    <property type="match status" value="1"/>
</dbReference>
<dbReference type="OMA" id="HIARIYC"/>
<evidence type="ECO:0000259" key="3">
    <source>
        <dbReference type="PROSITE" id="PS50119"/>
    </source>
</evidence>
<feature type="domain" description="B box-type" evidence="3">
    <location>
        <begin position="1"/>
        <end position="45"/>
    </location>
</feature>
<reference evidence="4 6" key="1">
    <citation type="journal article" date="2017" name="Nature">
        <title>The sunflower genome provides insights into oil metabolism, flowering and Asterid evolution.</title>
        <authorList>
            <person name="Badouin H."/>
            <person name="Gouzy J."/>
            <person name="Grassa C.J."/>
            <person name="Murat F."/>
            <person name="Staton S.E."/>
            <person name="Cottret L."/>
            <person name="Lelandais-Briere C."/>
            <person name="Owens G.L."/>
            <person name="Carrere S."/>
            <person name="Mayjonade B."/>
            <person name="Legrand L."/>
            <person name="Gill N."/>
            <person name="Kane N.C."/>
            <person name="Bowers J.E."/>
            <person name="Hubner S."/>
            <person name="Bellec A."/>
            <person name="Berard A."/>
            <person name="Berges H."/>
            <person name="Blanchet N."/>
            <person name="Boniface M.C."/>
            <person name="Brunel D."/>
            <person name="Catrice O."/>
            <person name="Chaidir N."/>
            <person name="Claudel C."/>
            <person name="Donnadieu C."/>
            <person name="Faraut T."/>
            <person name="Fievet G."/>
            <person name="Helmstetter N."/>
            <person name="King M."/>
            <person name="Knapp S.J."/>
            <person name="Lai Z."/>
            <person name="Le Paslier M.C."/>
            <person name="Lippi Y."/>
            <person name="Lorenzon L."/>
            <person name="Mandel J.R."/>
            <person name="Marage G."/>
            <person name="Marchand G."/>
            <person name="Marquand E."/>
            <person name="Bret-Mestries E."/>
            <person name="Morien E."/>
            <person name="Nambeesan S."/>
            <person name="Nguyen T."/>
            <person name="Pegot-Espagnet P."/>
            <person name="Pouilly N."/>
            <person name="Raftis F."/>
            <person name="Sallet E."/>
            <person name="Schiex T."/>
            <person name="Thomas J."/>
            <person name="Vandecasteele C."/>
            <person name="Vares D."/>
            <person name="Vear F."/>
            <person name="Vautrin S."/>
            <person name="Crespi M."/>
            <person name="Mangin B."/>
            <person name="Burke J.M."/>
            <person name="Salse J."/>
            <person name="Munos S."/>
            <person name="Vincourt P."/>
            <person name="Rieseberg L.H."/>
            <person name="Langlade N.B."/>
        </authorList>
    </citation>
    <scope>NUCLEOTIDE SEQUENCE [LARGE SCALE GENOMIC DNA]</scope>
    <source>
        <strain evidence="6">cv. SF193</strain>
        <tissue evidence="4">Leaves</tissue>
    </source>
</reference>
<proteinExistence type="predicted"/>
<dbReference type="OrthoDB" id="153872at2759"/>
<sequence length="199" mass="22086">MKKCELCSHIARIYCHSDNACLCYNCDQTVHSSNFLVAKHSRTLLCHKCQSPTPWTASGLNLGRAATVCVTCLDDNHRENDVVEENRVVHETEETDGDDTESIDESDEDDEEDEDAENQVVPWSSDASPPVNGCSSSEDVSSSRVSSEGFRSITFGERVDAYIDSEDDTVCSSERFNTSKRSMETALTCSRPLKVIRSD</sequence>
<dbReference type="EMBL" id="MNCJ02000318">
    <property type="protein sequence ID" value="KAF5814932.1"/>
    <property type="molecule type" value="Genomic_DNA"/>
</dbReference>
<keyword evidence="1" id="KW-0863">Zinc-finger</keyword>
<dbReference type="PANTHER" id="PTHR31717:SF60">
    <property type="entry name" value="B-BOX TYPE ZINC FINGER FAMILY PROTEIN"/>
    <property type="match status" value="1"/>
</dbReference>
<keyword evidence="1" id="KW-0479">Metal-binding</keyword>
<dbReference type="EMBL" id="CM007892">
    <property type="protein sequence ID" value="OTG31483.1"/>
    <property type="molecule type" value="Genomic_DNA"/>
</dbReference>
<reference evidence="5" key="2">
    <citation type="submission" date="2017-02" db="EMBL/GenBank/DDBJ databases">
        <title>Sunflower complete genome.</title>
        <authorList>
            <person name="Langlade N."/>
            <person name="Munos S."/>
        </authorList>
    </citation>
    <scope>NUCLEOTIDE SEQUENCE [LARGE SCALE GENOMIC DNA]</scope>
    <source>
        <tissue evidence="5">Leaves</tissue>
    </source>
</reference>
<feature type="compositionally biased region" description="Basic and acidic residues" evidence="2">
    <location>
        <begin position="83"/>
        <end position="92"/>
    </location>
</feature>
<protein>
    <submittedName>
        <fullName evidence="5">Putative B-box-type zinc finger</fullName>
    </submittedName>
    <submittedName>
        <fullName evidence="4">Transcription factor interactor and regulator Znf-B family</fullName>
    </submittedName>
</protein>
<evidence type="ECO:0000256" key="2">
    <source>
        <dbReference type="SAM" id="MobiDB-lite"/>
    </source>
</evidence>
<evidence type="ECO:0000313" key="6">
    <source>
        <dbReference type="Proteomes" id="UP000215914"/>
    </source>
</evidence>
<dbReference type="Proteomes" id="UP000215914">
    <property type="component" value="Chromosome 3"/>
</dbReference>
<dbReference type="InParanoid" id="A0A251V8B9"/>
<dbReference type="Gramene" id="mRNA:HanXRQr2_Chr03g0116741">
    <property type="protein sequence ID" value="mRNA:HanXRQr2_Chr03g0116741"/>
    <property type="gene ID" value="HanXRQr2_Chr03g0116741"/>
</dbReference>
<keyword evidence="1" id="KW-0862">Zinc</keyword>
<dbReference type="SMART" id="SM00336">
    <property type="entry name" value="BBOX"/>
    <property type="match status" value="1"/>
</dbReference>
<evidence type="ECO:0000313" key="4">
    <source>
        <dbReference type="EMBL" id="KAF5814932.1"/>
    </source>
</evidence>
<dbReference type="InterPro" id="IPR000315">
    <property type="entry name" value="Znf_B-box"/>
</dbReference>
<accession>A0A251V8B9</accession>
<evidence type="ECO:0000256" key="1">
    <source>
        <dbReference type="PROSITE-ProRule" id="PRU00024"/>
    </source>
</evidence>
<dbReference type="GO" id="GO:0008270">
    <property type="term" value="F:zinc ion binding"/>
    <property type="evidence" value="ECO:0007669"/>
    <property type="project" value="UniProtKB-KW"/>
</dbReference>
<organism evidence="5 6">
    <name type="scientific">Helianthus annuus</name>
    <name type="common">Common sunflower</name>
    <dbReference type="NCBI Taxonomy" id="4232"/>
    <lineage>
        <taxon>Eukaryota</taxon>
        <taxon>Viridiplantae</taxon>
        <taxon>Streptophyta</taxon>
        <taxon>Embryophyta</taxon>
        <taxon>Tracheophyta</taxon>
        <taxon>Spermatophyta</taxon>
        <taxon>Magnoliopsida</taxon>
        <taxon>eudicotyledons</taxon>
        <taxon>Gunneridae</taxon>
        <taxon>Pentapetalae</taxon>
        <taxon>asterids</taxon>
        <taxon>campanulids</taxon>
        <taxon>Asterales</taxon>
        <taxon>Asteraceae</taxon>
        <taxon>Asteroideae</taxon>
        <taxon>Heliantheae alliance</taxon>
        <taxon>Heliantheae</taxon>
        <taxon>Helianthus</taxon>
    </lineage>
</organism>